<dbReference type="SUPFAM" id="SSF53271">
    <property type="entry name" value="PRTase-like"/>
    <property type="match status" value="1"/>
</dbReference>
<dbReference type="Pfam" id="PF00156">
    <property type="entry name" value="Pribosyltran"/>
    <property type="match status" value="1"/>
</dbReference>
<dbReference type="EMBL" id="JAJEPV010000003">
    <property type="protein sequence ID" value="MCC2118375.1"/>
    <property type="molecule type" value="Genomic_DNA"/>
</dbReference>
<name>A0AAE3A1I8_9FIRM</name>
<feature type="domain" description="Double zinc ribbon" evidence="3">
    <location>
        <begin position="17"/>
        <end position="73"/>
    </location>
</feature>
<dbReference type="RefSeq" id="WP_022311844.1">
    <property type="nucleotide sequence ID" value="NZ_JAJEPV010000003.1"/>
</dbReference>
<dbReference type="CDD" id="cd06223">
    <property type="entry name" value="PRTases_typeI"/>
    <property type="match status" value="1"/>
</dbReference>
<dbReference type="InterPro" id="IPR000836">
    <property type="entry name" value="PRTase_dom"/>
</dbReference>
<dbReference type="InterPro" id="IPR051910">
    <property type="entry name" value="ComF/GntX_DNA_util-trans"/>
</dbReference>
<evidence type="ECO:0000259" key="2">
    <source>
        <dbReference type="Pfam" id="PF00156"/>
    </source>
</evidence>
<dbReference type="Pfam" id="PF18912">
    <property type="entry name" value="DZR_2"/>
    <property type="match status" value="1"/>
</dbReference>
<evidence type="ECO:0000256" key="1">
    <source>
        <dbReference type="ARBA" id="ARBA00008007"/>
    </source>
</evidence>
<sequence>MQKEIRKTISKIKETGLQLLFPGRCPVCDGIVRPFGRKICPECLPKLKPVTAPWCMRCGKKLAEEREYCGDCMHREHKYDRARTLYEYRDVAPSIYRFKYSGRQEYGDFFGEEMARLLGDFIGRVRPDVIVPVPLYRGKLRKRGYNQAACLARALGRSLELPVDEKLVKRVRNTAPMKHLNPTERQNNLKKAFIIGRNDVKLYDRIILVDDIYTTGTTLDEIAALLKEHGVSKVYCVTLACGSGV</sequence>
<evidence type="ECO:0000313" key="5">
    <source>
        <dbReference type="Proteomes" id="UP001197795"/>
    </source>
</evidence>
<keyword evidence="5" id="KW-1185">Reference proteome</keyword>
<reference evidence="4 5" key="1">
    <citation type="submission" date="2021-10" db="EMBL/GenBank/DDBJ databases">
        <title>Anaerobic single-cell dispensing facilitates the cultivation of human gut bacteria.</title>
        <authorList>
            <person name="Afrizal A."/>
        </authorList>
    </citation>
    <scope>NUCLEOTIDE SEQUENCE [LARGE SCALE GENOMIC DNA]</scope>
    <source>
        <strain evidence="4 5">CLA-AA-H273</strain>
    </source>
</reference>
<dbReference type="PANTHER" id="PTHR47505:SF1">
    <property type="entry name" value="DNA UTILIZATION PROTEIN YHGH"/>
    <property type="match status" value="1"/>
</dbReference>
<dbReference type="PANTHER" id="PTHR47505">
    <property type="entry name" value="DNA UTILIZATION PROTEIN YHGH"/>
    <property type="match status" value="1"/>
</dbReference>
<evidence type="ECO:0000259" key="3">
    <source>
        <dbReference type="Pfam" id="PF18912"/>
    </source>
</evidence>
<dbReference type="Gene3D" id="3.40.50.2020">
    <property type="match status" value="1"/>
</dbReference>
<protein>
    <submittedName>
        <fullName evidence="4">ComF family protein</fullName>
    </submittedName>
</protein>
<dbReference type="Proteomes" id="UP001197795">
    <property type="component" value="Unassembled WGS sequence"/>
</dbReference>
<dbReference type="InterPro" id="IPR029057">
    <property type="entry name" value="PRTase-like"/>
</dbReference>
<comment type="caution">
    <text evidence="4">The sequence shown here is derived from an EMBL/GenBank/DDBJ whole genome shotgun (WGS) entry which is preliminary data.</text>
</comment>
<organism evidence="4 5">
    <name type="scientific">Waltera acetigignens</name>
    <dbReference type="NCBI Taxonomy" id="2981769"/>
    <lineage>
        <taxon>Bacteria</taxon>
        <taxon>Bacillati</taxon>
        <taxon>Bacillota</taxon>
        <taxon>Clostridia</taxon>
        <taxon>Lachnospirales</taxon>
        <taxon>Lachnospiraceae</taxon>
        <taxon>Waltera</taxon>
    </lineage>
</organism>
<feature type="domain" description="Phosphoribosyltransferase" evidence="2">
    <location>
        <begin position="151"/>
        <end position="240"/>
    </location>
</feature>
<gene>
    <name evidence="4" type="ORF">LKD75_02015</name>
</gene>
<evidence type="ECO:0000313" key="4">
    <source>
        <dbReference type="EMBL" id="MCC2118375.1"/>
    </source>
</evidence>
<accession>A0AAE3A1I8</accession>
<dbReference type="AlphaFoldDB" id="A0AAE3A1I8"/>
<comment type="similarity">
    <text evidence="1">Belongs to the ComF/GntX family.</text>
</comment>
<proteinExistence type="inferred from homology"/>
<dbReference type="InterPro" id="IPR044005">
    <property type="entry name" value="DZR_2"/>
</dbReference>